<feature type="compositionally biased region" description="Polar residues" evidence="1">
    <location>
        <begin position="438"/>
        <end position="453"/>
    </location>
</feature>
<protein>
    <submittedName>
        <fullName evidence="2">Isopeptide-forming domain-containing fimbrial protein</fullName>
    </submittedName>
</protein>
<dbReference type="InterPro" id="IPR026466">
    <property type="entry name" value="Fim_isopep_form_D2_dom"/>
</dbReference>
<organism evidence="2 3">
    <name type="scientific">Companilactobacillus pabuli</name>
    <dbReference type="NCBI Taxonomy" id="2714036"/>
    <lineage>
        <taxon>Bacteria</taxon>
        <taxon>Bacillati</taxon>
        <taxon>Bacillota</taxon>
        <taxon>Bacilli</taxon>
        <taxon>Lactobacillales</taxon>
        <taxon>Lactobacillaceae</taxon>
        <taxon>Companilactobacillus</taxon>
    </lineage>
</organism>
<proteinExistence type="predicted"/>
<dbReference type="EMBL" id="CP049366">
    <property type="protein sequence ID" value="QMT83637.1"/>
    <property type="molecule type" value="Genomic_DNA"/>
</dbReference>
<name>A0A7L7KV16_9LACO</name>
<accession>A0A7L7KV16</accession>
<gene>
    <name evidence="2" type="ORF">G6534_02930</name>
</gene>
<evidence type="ECO:0000313" key="2">
    <source>
        <dbReference type="EMBL" id="QMT83637.1"/>
    </source>
</evidence>
<dbReference type="Proteomes" id="UP000514410">
    <property type="component" value="Chromosome"/>
</dbReference>
<sequence length="825" mass="89892">MRLKQLIEYPLIAIFMIILFILIPQNIVKAATISPSDFNDGITNWTGPYSTNSTGELPIGSSLKLGYAFGTAQNANGKVTNGTDSDVSKYSESSGVNLRYSKMNIFLDQDGLEYNGKYQYGNYISSTFQGGLSNIGSNPISYYVSTTSPDFMISPPDSKSSNGIKTSAFSVLGGNASGTNNEGMTDKKFYKGTDENGNPAYKIMGNFTRTGNSGYKNGTYNLEIELLLRASPTNSAIVQREMYVKNTSSSNAEFITLFGQDTKLGAIDGGNDNVPIYDMGNKQGLYIEDSYLGHSYRLMITNQMKDGFTHYNGQTTSLNWASGLGGYPDGNGAEQYNYAHGYKLTKNVDTSYVLSWDPVTLTPNQTAHFGSTMGVTAKPYSIPTPTKTYTNETRSTGENKVGDKLKFTLHLVNNGYGAKWNAQQIVDQLPKGLQIDTGSITRSSDGTTISQPDATDYDSENRTLTIPMPFSLTDNQSETVTFEATITDDALQNLDSSGKLTNKADFTGSDYMVSPSQVDKYSASTSFPVSAPDYNASFTKKIKNITNNEDYKSETTAKPGDKIGYDIIYKVASGSKDHLLSATTIDDDLPAGLTLDKKSIYTTGSDGVTYQQTWGLNTGTINELKAGQQVEITFEATVTSSTVGTITNNAYITGVKTSGNQTYDKQLSTDAILHVKRVNGFIKTPTNIDFGTTNMYGKAKILQNVTTDGELIVAHPDSNQFNVNVSYDNDASDSQMKNNDNDTIPTSDTGLLFIRQRNDSYNDVGTWQPILPTGTPIQTTPFEGNQQTVNLTNYVGVNDWQIKLDSSTKVGTYHGTLTWTLNESI</sequence>
<keyword evidence="3" id="KW-1185">Reference proteome</keyword>
<evidence type="ECO:0000256" key="1">
    <source>
        <dbReference type="SAM" id="MobiDB-lite"/>
    </source>
</evidence>
<reference evidence="2 3" key="1">
    <citation type="submission" date="2020-02" db="EMBL/GenBank/DDBJ databases">
        <title>Complete Genome Sequence of Lactobacillus sp. NFFJ11 Isolated from animal feed.</title>
        <authorList>
            <person name="Jung J.Y."/>
        </authorList>
    </citation>
    <scope>NUCLEOTIDE SEQUENCE [LARGE SCALE GENOMIC DNA]</scope>
    <source>
        <strain evidence="2 3">NFFJ11</strain>
    </source>
</reference>
<dbReference type="RefSeq" id="WP_182083122.1">
    <property type="nucleotide sequence ID" value="NZ_CP049366.1"/>
</dbReference>
<dbReference type="KEGG" id="cpab:G6534_02930"/>
<feature type="region of interest" description="Disordered" evidence="1">
    <location>
        <begin position="438"/>
        <end position="458"/>
    </location>
</feature>
<dbReference type="NCBIfam" id="TIGR04226">
    <property type="entry name" value="RrgB_K2N_iso_D2"/>
    <property type="match status" value="2"/>
</dbReference>
<evidence type="ECO:0000313" key="3">
    <source>
        <dbReference type="Proteomes" id="UP000514410"/>
    </source>
</evidence>
<dbReference type="AlphaFoldDB" id="A0A7L7KV16"/>
<dbReference type="Gene3D" id="2.60.40.740">
    <property type="match status" value="2"/>
</dbReference>